<dbReference type="RefSeq" id="WP_181731899.1">
    <property type="nucleotide sequence ID" value="NZ_JACEIR010000004.1"/>
</dbReference>
<organism evidence="1 2">
    <name type="scientific">Thermoactinomyces intermedius</name>
    <dbReference type="NCBI Taxonomy" id="2024"/>
    <lineage>
        <taxon>Bacteria</taxon>
        <taxon>Bacillati</taxon>
        <taxon>Bacillota</taxon>
        <taxon>Bacilli</taxon>
        <taxon>Bacillales</taxon>
        <taxon>Thermoactinomycetaceae</taxon>
        <taxon>Thermoactinomyces</taxon>
    </lineage>
</organism>
<name>A0A8I1DEH4_THEIN</name>
<evidence type="ECO:0008006" key="3">
    <source>
        <dbReference type="Google" id="ProtNLM"/>
    </source>
</evidence>
<protein>
    <recommendedName>
        <fullName evidence="3">CRISPR-associated protein Cmr3</fullName>
    </recommendedName>
</protein>
<accession>A0A8I1DEH4</accession>
<proteinExistence type="predicted"/>
<gene>
    <name evidence="1" type="ORF">I8U20_04875</name>
</gene>
<dbReference type="Proteomes" id="UP000633619">
    <property type="component" value="Unassembled WGS sequence"/>
</dbReference>
<dbReference type="Gene3D" id="3.30.70.2940">
    <property type="match status" value="1"/>
</dbReference>
<evidence type="ECO:0000313" key="2">
    <source>
        <dbReference type="Proteomes" id="UP000633619"/>
    </source>
</evidence>
<dbReference type="Pfam" id="PF09700">
    <property type="entry name" value="Cas_Cmr3"/>
    <property type="match status" value="1"/>
</dbReference>
<comment type="caution">
    <text evidence="1">The sequence shown here is derived from an EMBL/GenBank/DDBJ whole genome shotgun (WGS) entry which is preliminary data.</text>
</comment>
<keyword evidence="2" id="KW-1185">Reference proteome</keyword>
<sequence>MHNQRKWIWRFRALDTLFFRDGTPFNMEETGVAPQGVFPPSIFTLQGAIRAAMAHFIKQWVPGKEWPKELGGEYIDTRRLSPEEKRKVWAQPDSLGNLRLSGPYLQMHGKRYDPVPLVLYGTRERLTRLSPTEKSDESDFLQVKFFLSPDRHLPDGKWIENWWIDREGMEVILEGGVPEPDSFLCPEDHWKPERRVGIKRGPNRTAEDHHLYAVTHTRPDRDLEVVVEVSGMEEKWHVPEKFMIPLGGEGRFAEVTVEEKDAEDDSGFPCIPEEKQFYQDGKGYFTVTLLTPGRYPDMKKAVNQGPPEIREHLSSAVCLSAGIGKAVQIGGWNVARTWPRTLMTFLPSGSTWFYQADPEELVKLKHLHGVTTGEYQEYGMGQIVIGTWKKRGEAK</sequence>
<dbReference type="AlphaFoldDB" id="A0A8I1DEH4"/>
<evidence type="ECO:0000313" key="1">
    <source>
        <dbReference type="EMBL" id="MBH8594660.1"/>
    </source>
</evidence>
<dbReference type="Gene3D" id="2.60.40.4350">
    <property type="match status" value="1"/>
</dbReference>
<dbReference type="InterPro" id="IPR019117">
    <property type="entry name" value="CRISPR-assoc_protein_Cmr3"/>
</dbReference>
<dbReference type="EMBL" id="JAECVW010000002">
    <property type="protein sequence ID" value="MBH8594660.1"/>
    <property type="molecule type" value="Genomic_DNA"/>
</dbReference>
<reference evidence="1 2" key="1">
    <citation type="submission" date="2020-12" db="EMBL/GenBank/DDBJ databases">
        <title>WGS of Thermoactinomyces spp.</title>
        <authorList>
            <person name="Cheng K."/>
        </authorList>
    </citation>
    <scope>NUCLEOTIDE SEQUENCE [LARGE SCALE GENOMIC DNA]</scope>
    <source>
        <strain evidence="2">CICC 10671\DSM 43846</strain>
    </source>
</reference>